<keyword evidence="2 3" id="KW-0802">TPR repeat</keyword>
<accession>A0A0A2MKC3</accession>
<dbReference type="SMART" id="SM00028">
    <property type="entry name" value="TPR"/>
    <property type="match status" value="3"/>
</dbReference>
<evidence type="ECO:0008006" key="7">
    <source>
        <dbReference type="Google" id="ProtNLM"/>
    </source>
</evidence>
<feature type="chain" id="PRO_5001992476" description="Tetratricopeptide repeat protein" evidence="4">
    <location>
        <begin position="20"/>
        <end position="428"/>
    </location>
</feature>
<protein>
    <recommendedName>
        <fullName evidence="7">Tetratricopeptide repeat protein</fullName>
    </recommendedName>
</protein>
<comment type="caution">
    <text evidence="5">The sequence shown here is derived from an EMBL/GenBank/DDBJ whole genome shotgun (WGS) entry which is preliminary data.</text>
</comment>
<gene>
    <name evidence="5" type="ORF">Q765_02305</name>
</gene>
<reference evidence="5 6" key="1">
    <citation type="submission" date="2013-09" db="EMBL/GenBank/DDBJ databases">
        <authorList>
            <person name="Zeng Z."/>
            <person name="Chen C."/>
        </authorList>
    </citation>
    <scope>NUCLEOTIDE SEQUENCE [LARGE SCALE GENOMIC DNA]</scope>
    <source>
        <strain evidence="5 6">WB 3.3-2</strain>
    </source>
</reference>
<evidence type="ECO:0000313" key="5">
    <source>
        <dbReference type="EMBL" id="KGO88750.1"/>
    </source>
</evidence>
<proteinExistence type="predicted"/>
<dbReference type="PROSITE" id="PS50005">
    <property type="entry name" value="TPR"/>
    <property type="match status" value="1"/>
</dbReference>
<dbReference type="AlphaFoldDB" id="A0A0A2MKC3"/>
<dbReference type="OrthoDB" id="1149028at2"/>
<dbReference type="Gene3D" id="1.25.40.10">
    <property type="entry name" value="Tetratricopeptide repeat domain"/>
    <property type="match status" value="2"/>
</dbReference>
<keyword evidence="6" id="KW-1185">Reference proteome</keyword>
<dbReference type="SUPFAM" id="SSF48452">
    <property type="entry name" value="TPR-like"/>
    <property type="match status" value="2"/>
</dbReference>
<evidence type="ECO:0000256" key="3">
    <source>
        <dbReference type="PROSITE-ProRule" id="PRU00339"/>
    </source>
</evidence>
<dbReference type="Proteomes" id="UP000030152">
    <property type="component" value="Unassembled WGS sequence"/>
</dbReference>
<dbReference type="eggNOG" id="COG0457">
    <property type="taxonomic scope" value="Bacteria"/>
</dbReference>
<dbReference type="InterPro" id="IPR019734">
    <property type="entry name" value="TPR_rpt"/>
</dbReference>
<dbReference type="EMBL" id="JRLX01000001">
    <property type="protein sequence ID" value="KGO88750.1"/>
    <property type="molecule type" value="Genomic_DNA"/>
</dbReference>
<dbReference type="PANTHER" id="PTHR44858">
    <property type="entry name" value="TETRATRICOPEPTIDE REPEAT PROTEIN 6"/>
    <property type="match status" value="1"/>
</dbReference>
<evidence type="ECO:0000256" key="2">
    <source>
        <dbReference type="ARBA" id="ARBA00022803"/>
    </source>
</evidence>
<evidence type="ECO:0000256" key="1">
    <source>
        <dbReference type="ARBA" id="ARBA00022737"/>
    </source>
</evidence>
<dbReference type="Pfam" id="PF13181">
    <property type="entry name" value="TPR_8"/>
    <property type="match status" value="1"/>
</dbReference>
<name>A0A0A2MKC3_9FLAO</name>
<sequence length="428" mass="47292">MKVTYVLAASLLLSLSAFAQKDELKALKKLDDKEKPTPADFTEYGRLLKEVEPKIAAATPEQKAEYYYYKGSYGVIQVMANPANSKAAFETAIADLNQTIEIEKTGKKKYTKEIQEQIFPELKTGAITMAQTAVDQKNYKLAGAFYAAAYKVDPNDGAQLYNAAAMAVNGQDFDSALEYYLQLEKVGFTGEGTNFSAKSKATGQVENFPNKATMDVAVQRGLYTDAKVDKLPSLRGDIVKNIALIYAQKGEVDKAKQAMTNARKANPEDSSLIIAEAELYLKTKDMAKYKELITEAAAKNPNDAVLFYNLGVVSSEADPAGAEEYYKKALTIKPDYFDALVGVGALQLVDEKKIVDEMNKLTTSAKDNARYEVLKKKKDGLYNKALPYFEKAHQLKPDEQYVISVLAGLYQALERTNDYKAMKAKVKA</sequence>
<evidence type="ECO:0000256" key="4">
    <source>
        <dbReference type="SAM" id="SignalP"/>
    </source>
</evidence>
<dbReference type="STRING" id="1121895.GCA_000378485_00663"/>
<feature type="signal peptide" evidence="4">
    <location>
        <begin position="1"/>
        <end position="19"/>
    </location>
</feature>
<dbReference type="RefSeq" id="WP_020211790.1">
    <property type="nucleotide sequence ID" value="NZ_JRLX01000001.1"/>
</dbReference>
<dbReference type="InterPro" id="IPR050498">
    <property type="entry name" value="Ycf3"/>
</dbReference>
<evidence type="ECO:0000313" key="6">
    <source>
        <dbReference type="Proteomes" id="UP000030152"/>
    </source>
</evidence>
<feature type="repeat" description="TPR" evidence="3">
    <location>
        <begin position="236"/>
        <end position="269"/>
    </location>
</feature>
<keyword evidence="1" id="KW-0677">Repeat</keyword>
<dbReference type="PANTHER" id="PTHR44858:SF1">
    <property type="entry name" value="UDP-N-ACETYLGLUCOSAMINE--PEPTIDE N-ACETYLGLUCOSAMINYLTRANSFERASE SPINDLY-RELATED"/>
    <property type="match status" value="1"/>
</dbReference>
<keyword evidence="4" id="KW-0732">Signal</keyword>
<organism evidence="5 6">
    <name type="scientific">Flavobacterium rivuli WB 3.3-2 = DSM 21788</name>
    <dbReference type="NCBI Taxonomy" id="1121895"/>
    <lineage>
        <taxon>Bacteria</taxon>
        <taxon>Pseudomonadati</taxon>
        <taxon>Bacteroidota</taxon>
        <taxon>Flavobacteriia</taxon>
        <taxon>Flavobacteriales</taxon>
        <taxon>Flavobacteriaceae</taxon>
        <taxon>Flavobacterium</taxon>
    </lineage>
</organism>
<dbReference type="InterPro" id="IPR011990">
    <property type="entry name" value="TPR-like_helical_dom_sf"/>
</dbReference>